<proteinExistence type="inferred from homology"/>
<keyword evidence="10" id="KW-1185">Reference proteome</keyword>
<dbReference type="HOGENOM" id="CLU_035981_1_1_6"/>
<dbReference type="STRING" id="765911.Thivi_1266"/>
<evidence type="ECO:0000256" key="1">
    <source>
        <dbReference type="ARBA" id="ARBA00004571"/>
    </source>
</evidence>
<dbReference type="PANTHER" id="PTHR35093">
    <property type="entry name" value="OUTER MEMBRANE PROTEIN NMB0088-RELATED"/>
    <property type="match status" value="1"/>
</dbReference>
<organism evidence="9 10">
    <name type="scientific">Thiocystis violascens (strain ATCC 17096 / DSM 198 / 6111)</name>
    <name type="common">Chromatium violascens</name>
    <dbReference type="NCBI Taxonomy" id="765911"/>
    <lineage>
        <taxon>Bacteria</taxon>
        <taxon>Pseudomonadati</taxon>
        <taxon>Pseudomonadota</taxon>
        <taxon>Gammaproteobacteria</taxon>
        <taxon>Chromatiales</taxon>
        <taxon>Chromatiaceae</taxon>
        <taxon>Thiocystis</taxon>
    </lineage>
</organism>
<dbReference type="SUPFAM" id="SSF56935">
    <property type="entry name" value="Porins"/>
    <property type="match status" value="1"/>
</dbReference>
<feature type="chain" id="PRO_5003682526" evidence="8">
    <location>
        <begin position="26"/>
        <end position="447"/>
    </location>
</feature>
<evidence type="ECO:0000313" key="10">
    <source>
        <dbReference type="Proteomes" id="UP000006062"/>
    </source>
</evidence>
<evidence type="ECO:0000256" key="2">
    <source>
        <dbReference type="ARBA" id="ARBA00008163"/>
    </source>
</evidence>
<reference evidence="9 10" key="1">
    <citation type="submission" date="2012-06" db="EMBL/GenBank/DDBJ databases">
        <title>Complete sequence of Thiocystis violascens DSM 198.</title>
        <authorList>
            <consortium name="US DOE Joint Genome Institute"/>
            <person name="Lucas S."/>
            <person name="Han J."/>
            <person name="Lapidus A."/>
            <person name="Cheng J.-F."/>
            <person name="Goodwin L."/>
            <person name="Pitluck S."/>
            <person name="Peters L."/>
            <person name="Ovchinnikova G."/>
            <person name="Teshima H."/>
            <person name="Detter J.C."/>
            <person name="Han C."/>
            <person name="Tapia R."/>
            <person name="Land M."/>
            <person name="Hauser L."/>
            <person name="Kyrpides N."/>
            <person name="Ivanova N."/>
            <person name="Pagani I."/>
            <person name="Vogl K."/>
            <person name="Liu Z."/>
            <person name="Frigaard N.-U."/>
            <person name="Bryant D."/>
            <person name="Woyke T."/>
        </authorList>
    </citation>
    <scope>NUCLEOTIDE SEQUENCE [LARGE SCALE GENOMIC DNA]</scope>
    <source>
        <strain evidence="10">ATCC 17096 / DSM 198 / 6111</strain>
    </source>
</reference>
<accession>I3Y8H0</accession>
<dbReference type="OrthoDB" id="19849at2"/>
<dbReference type="Gene3D" id="2.40.160.60">
    <property type="entry name" value="Outer membrane protein transport protein (OMPP1/FadL/TodX)"/>
    <property type="match status" value="1"/>
</dbReference>
<dbReference type="AlphaFoldDB" id="I3Y8H0"/>
<dbReference type="KEGG" id="tvi:Thivi_1266"/>
<protein>
    <submittedName>
        <fullName evidence="9">Long-chain fatty acid transport protein</fullName>
    </submittedName>
</protein>
<name>I3Y8H0_THIV6</name>
<evidence type="ECO:0000256" key="8">
    <source>
        <dbReference type="SAM" id="SignalP"/>
    </source>
</evidence>
<evidence type="ECO:0000256" key="3">
    <source>
        <dbReference type="ARBA" id="ARBA00022452"/>
    </source>
</evidence>
<dbReference type="Pfam" id="PF03349">
    <property type="entry name" value="Toluene_X"/>
    <property type="match status" value="1"/>
</dbReference>
<keyword evidence="3" id="KW-1134">Transmembrane beta strand</keyword>
<dbReference type="GO" id="GO:0009279">
    <property type="term" value="C:cell outer membrane"/>
    <property type="evidence" value="ECO:0007669"/>
    <property type="project" value="UniProtKB-SubCell"/>
</dbReference>
<keyword evidence="5 8" id="KW-0732">Signal</keyword>
<gene>
    <name evidence="9" type="ordered locus">Thivi_1266</name>
</gene>
<keyword evidence="4" id="KW-0812">Transmembrane</keyword>
<dbReference type="GO" id="GO:0015483">
    <property type="term" value="F:long-chain fatty acid transporting porin activity"/>
    <property type="evidence" value="ECO:0007669"/>
    <property type="project" value="TreeGrafter"/>
</dbReference>
<dbReference type="InterPro" id="IPR005017">
    <property type="entry name" value="OMPP1/FadL/TodX"/>
</dbReference>
<evidence type="ECO:0000256" key="4">
    <source>
        <dbReference type="ARBA" id="ARBA00022692"/>
    </source>
</evidence>
<evidence type="ECO:0000256" key="5">
    <source>
        <dbReference type="ARBA" id="ARBA00022729"/>
    </source>
</evidence>
<comment type="similarity">
    <text evidence="2">Belongs to the OmpP1/FadL family.</text>
</comment>
<dbReference type="eggNOG" id="COG2067">
    <property type="taxonomic scope" value="Bacteria"/>
</dbReference>
<dbReference type="EMBL" id="CP003154">
    <property type="protein sequence ID" value="AFL73288.1"/>
    <property type="molecule type" value="Genomic_DNA"/>
</dbReference>
<dbReference type="PANTHER" id="PTHR35093:SF8">
    <property type="entry name" value="OUTER MEMBRANE PROTEIN NMB0088-RELATED"/>
    <property type="match status" value="1"/>
</dbReference>
<feature type="signal peptide" evidence="8">
    <location>
        <begin position="1"/>
        <end position="25"/>
    </location>
</feature>
<evidence type="ECO:0000256" key="7">
    <source>
        <dbReference type="ARBA" id="ARBA00023237"/>
    </source>
</evidence>
<dbReference type="Proteomes" id="UP000006062">
    <property type="component" value="Chromosome"/>
</dbReference>
<evidence type="ECO:0000256" key="6">
    <source>
        <dbReference type="ARBA" id="ARBA00023136"/>
    </source>
</evidence>
<comment type="subcellular location">
    <subcellularLocation>
        <location evidence="1">Cell outer membrane</location>
        <topology evidence="1">Multi-pass membrane protein</topology>
    </subcellularLocation>
</comment>
<keyword evidence="7" id="KW-0998">Cell outer membrane</keyword>
<sequence>MKVSSISSVLCVGGLTAFIAAPAHATNGMALSGYGAIADGLGGAAQAYDSGNSSAINNVAALALMQEGSRVEIGANFMYISAETWADGVSSVESDATLFVMPNLSYIVKRDKLSFGIGAFSQGGMGADYGKKSFLSVDPNSGIPTGLRDESNVMIGRLIFPVAFQATDRLSIGASVDVLYALMTMKQAMPQQALMDMMTPGQQTLGVAAADPNTAAGLGAANFAHFDFSEMDNWGFGGQLGLTFKATDTLTFGASYQFETRMGDLEADGSIQAGVGNQYQSIPGTVKIKDFQWPATSKIGLAFQATDALLLVADIKYYDWSGVMESLKIRFKPDMGGYVNVDMYQKWDDQTVFSIGAEYKVNPALRVRAGFNYAANPVPQDYLQHLGEAITESHLTLGLGYDIDDHSQINAAYVHTFENSETNDNPLVGVSSSLAQNAINLSYSYRF</sequence>
<dbReference type="RefSeq" id="WP_014777771.1">
    <property type="nucleotide sequence ID" value="NC_018012.1"/>
</dbReference>
<evidence type="ECO:0000313" key="9">
    <source>
        <dbReference type="EMBL" id="AFL73288.1"/>
    </source>
</evidence>
<keyword evidence="6" id="KW-0472">Membrane</keyword>